<dbReference type="PANTHER" id="PTHR39426">
    <property type="entry name" value="HOMOLOGY TO DEATH-ON-CURING PROTEIN OF PHAGE P1"/>
    <property type="match status" value="1"/>
</dbReference>
<dbReference type="HOGENOM" id="CLU_2829360_0_0_9"/>
<evidence type="ECO:0000259" key="1">
    <source>
        <dbReference type="PROSITE" id="PS51459"/>
    </source>
</evidence>
<dbReference type="NCBIfam" id="TIGR01550">
    <property type="entry name" value="DOC_P1"/>
    <property type="match status" value="1"/>
</dbReference>
<dbReference type="PANTHER" id="PTHR39426:SF1">
    <property type="entry name" value="HOMOLOGY TO DEATH-ON-CURING PROTEIN OF PHAGE P1"/>
    <property type="match status" value="1"/>
</dbReference>
<dbReference type="Proteomes" id="UP000001502">
    <property type="component" value="Chromosome"/>
</dbReference>
<name>F8DGF4_STREP</name>
<protein>
    <submittedName>
        <fullName evidence="2">Putative toxin-antitoxin system, toxin component, Fic family</fullName>
    </submittedName>
</protein>
<dbReference type="GO" id="GO:0016301">
    <property type="term" value="F:kinase activity"/>
    <property type="evidence" value="ECO:0007669"/>
    <property type="project" value="InterPro"/>
</dbReference>
<gene>
    <name evidence="2" type="ordered locus">HMPREF0833_10372</name>
</gene>
<dbReference type="PROSITE" id="PS51459">
    <property type="entry name" value="FIDO"/>
    <property type="match status" value="1"/>
</dbReference>
<dbReference type="InterPro" id="IPR006440">
    <property type="entry name" value="Doc"/>
</dbReference>
<feature type="domain" description="Fido" evidence="1">
    <location>
        <begin position="1"/>
        <end position="63"/>
    </location>
</feature>
<dbReference type="KEGG" id="scp:HMPREF0833_10372"/>
<evidence type="ECO:0000313" key="3">
    <source>
        <dbReference type="Proteomes" id="UP000001502"/>
    </source>
</evidence>
<dbReference type="AlphaFoldDB" id="F8DGF4"/>
<evidence type="ECO:0000313" key="2">
    <source>
        <dbReference type="EMBL" id="AEH55403.1"/>
    </source>
</evidence>
<reference evidence="3" key="1">
    <citation type="submission" date="2011-06" db="EMBL/GenBank/DDBJ databases">
        <title>Complete sequence of Streptococcus parasanguinis strain ATCC 15912.</title>
        <authorList>
            <person name="Muzny D."/>
            <person name="Qin X."/>
            <person name="Buhay C."/>
            <person name="Dugan-Rocha S."/>
            <person name="Ding Y."/>
            <person name="Chen G."/>
            <person name="Hawes A."/>
            <person name="Holder M."/>
            <person name="Jhangiani S."/>
            <person name="Johnson A."/>
            <person name="Khan Z."/>
            <person name="Li Z."/>
            <person name="Liu W."/>
            <person name="Liu X."/>
            <person name="Perez L."/>
            <person name="Shen H."/>
            <person name="Wang Q."/>
            <person name="Watt J."/>
            <person name="Xi L."/>
            <person name="Xin Y."/>
            <person name="Zhou J."/>
            <person name="Deng J."/>
            <person name="Jiang H."/>
            <person name="Liu Y."/>
            <person name="Qu J."/>
            <person name="Song X.-Z."/>
            <person name="Zhang L."/>
            <person name="Villasana D."/>
            <person name="Johnson A."/>
            <person name="Liu J."/>
            <person name="Liyanage D."/>
            <person name="Lorensuhewa L."/>
            <person name="Robinson T."/>
            <person name="Song A."/>
            <person name="Song B.-B."/>
            <person name="Dinh H."/>
            <person name="Thornton R."/>
            <person name="Coyle M."/>
            <person name="Francisco L."/>
            <person name="Jackson L."/>
            <person name="Javaid M."/>
            <person name="Korchina V."/>
            <person name="Kovar C."/>
            <person name="Mata R."/>
            <person name="Mathew T."/>
            <person name="Ngo R."/>
            <person name="Nguyen L."/>
            <person name="Nguyen N."/>
            <person name="Okwuonu G."/>
            <person name="Ongeri F."/>
            <person name="Pham C."/>
            <person name="Simmons D."/>
            <person name="Wilczek-Boney K."/>
            <person name="Hale W."/>
            <person name="Jakkamsetti A."/>
            <person name="Pham P."/>
            <person name="Ruth R."/>
            <person name="San Lucas F."/>
            <person name="Warren J."/>
            <person name="Zhang J."/>
            <person name="Zhao Z."/>
            <person name="Zhou C."/>
            <person name="Zhu D."/>
            <person name="Lee S."/>
            <person name="Bess C."/>
            <person name="Blankenburg K."/>
            <person name="Forbes L."/>
            <person name="Fu Q."/>
            <person name="Gubbala S."/>
            <person name="Hirani K."/>
            <person name="Jayaseelan J.C."/>
            <person name="Lara F."/>
            <person name="Munidasa M."/>
            <person name="Palculict T."/>
            <person name="Patil S."/>
            <person name="Pu L.-L."/>
            <person name="Saada N."/>
            <person name="Tang L."/>
            <person name="Weissenberger G."/>
            <person name="Zhu Y."/>
            <person name="Hemphill L."/>
            <person name="Shang Y."/>
            <person name="Youmans B."/>
            <person name="Ayvaz T."/>
            <person name="Ross M."/>
            <person name="Santibanez J."/>
            <person name="Aqrawi P."/>
            <person name="Gross S."/>
            <person name="Joshi V."/>
            <person name="Fowler G."/>
            <person name="Nazareth L."/>
            <person name="Reid J."/>
            <person name="Worley K."/>
            <person name="Petrosino J."/>
            <person name="Highlander S."/>
            <person name="Gibbs R."/>
        </authorList>
    </citation>
    <scope>NUCLEOTIDE SEQUENCE [LARGE SCALE GENOMIC DNA]</scope>
    <source>
        <strain evidence="3">ATCC 15912 / DSM 6778 / CIP 104372 / LMG 14537</strain>
    </source>
</reference>
<sequence length="72" mass="8296">MIKKHVFANANKRTAFYVLVKFLRLNGYHFSVTVDEAVEMCVKIAVESLTDEKLAIYSKWISEHSCKETGKQ</sequence>
<dbReference type="EMBL" id="CP002843">
    <property type="protein sequence ID" value="AEH55403.1"/>
    <property type="molecule type" value="Genomic_DNA"/>
</dbReference>
<dbReference type="Gene3D" id="1.10.1790.50">
    <property type="match status" value="1"/>
</dbReference>
<dbReference type="InterPro" id="IPR003812">
    <property type="entry name" value="Fido"/>
</dbReference>
<organism evidence="2 3">
    <name type="scientific">Streptococcus parasanguinis (strain ATCC 15912 / DSM 6778 / CIP 104372 / LMG 14537)</name>
    <dbReference type="NCBI Taxonomy" id="760570"/>
    <lineage>
        <taxon>Bacteria</taxon>
        <taxon>Bacillati</taxon>
        <taxon>Bacillota</taxon>
        <taxon>Bacilli</taxon>
        <taxon>Lactobacillales</taxon>
        <taxon>Streptococcaceae</taxon>
        <taxon>Streptococcus</taxon>
    </lineage>
</organism>
<accession>F8DGF4</accession>
<proteinExistence type="predicted"/>